<dbReference type="Proteomes" id="UP000469421">
    <property type="component" value="Unassembled WGS sequence"/>
</dbReference>
<dbReference type="Pfam" id="PF09587">
    <property type="entry name" value="PGA_cap"/>
    <property type="match status" value="1"/>
</dbReference>
<evidence type="ECO:0000256" key="1">
    <source>
        <dbReference type="ARBA" id="ARBA00005662"/>
    </source>
</evidence>
<name>A0A6N7LSM9_9GAMM</name>
<keyword evidence="6" id="KW-1185">Reference proteome</keyword>
<protein>
    <recommendedName>
        <fullName evidence="4">Capsule synthesis protein CapA domain-containing protein</fullName>
    </recommendedName>
</protein>
<proteinExistence type="inferred from homology"/>
<dbReference type="InterPro" id="IPR019079">
    <property type="entry name" value="Capsule_synth_CapA"/>
</dbReference>
<comment type="similarity">
    <text evidence="1">Belongs to the CapA family.</text>
</comment>
<evidence type="ECO:0000313" key="5">
    <source>
        <dbReference type="EMBL" id="MQX53429.1"/>
    </source>
</evidence>
<feature type="domain" description="Capsule synthesis protein CapA" evidence="4">
    <location>
        <begin position="220"/>
        <end position="433"/>
    </location>
</feature>
<reference evidence="5 6" key="1">
    <citation type="submission" date="2019-10" db="EMBL/GenBank/DDBJ databases">
        <title>Alcanivorax sp.PA15-N-34 draft genome sequence.</title>
        <authorList>
            <person name="Liao X."/>
            <person name="Shao Z."/>
        </authorList>
    </citation>
    <scope>NUCLEOTIDE SEQUENCE [LARGE SCALE GENOMIC DNA]</scope>
    <source>
        <strain evidence="5 6">PA15-N-34</strain>
    </source>
</reference>
<evidence type="ECO:0000259" key="4">
    <source>
        <dbReference type="SMART" id="SM00854"/>
    </source>
</evidence>
<gene>
    <name evidence="5" type="ORF">GFN93_09225</name>
</gene>
<accession>A0A6N7LSM9</accession>
<dbReference type="AlphaFoldDB" id="A0A6N7LSM9"/>
<comment type="caution">
    <text evidence="5">The sequence shown here is derived from an EMBL/GenBank/DDBJ whole genome shotgun (WGS) entry which is preliminary data.</text>
</comment>
<organism evidence="5 6">
    <name type="scientific">Alcanivorax sediminis</name>
    <dbReference type="NCBI Taxonomy" id="2663008"/>
    <lineage>
        <taxon>Bacteria</taxon>
        <taxon>Pseudomonadati</taxon>
        <taxon>Pseudomonadota</taxon>
        <taxon>Gammaproteobacteria</taxon>
        <taxon>Oceanospirillales</taxon>
        <taxon>Alcanivoracaceae</taxon>
        <taxon>Alcanivorax</taxon>
    </lineage>
</organism>
<dbReference type="SMART" id="SM00854">
    <property type="entry name" value="PGA_cap"/>
    <property type="match status" value="1"/>
</dbReference>
<feature type="transmembrane region" description="Helical" evidence="3">
    <location>
        <begin position="62"/>
        <end position="83"/>
    </location>
</feature>
<sequence length="519" mass="57938">MNASVDKQKPLAFQDEASDGPAEQPLAGRREWIRALLMALAGSLIIGVIALVANWGHPPFSIAVAVAGQMGLCFAMTLTSATMMQVAFRIPRRPLFKFLAASAGIGGFSLALMTLVHWLIGTPEVFKTVASASAVSFFYYLLFPLALLKEHQSATREAYRSDPHWRREWGLKRFPVPYGLADFLRVVWHNLAPPARKHQSLTPFLPGEFHLGGESHHPVRVIFLGDLMPMLSRSLSVDDALRQRIGAADYLVANFEGSLGSGPWACLQQQHSESVLDILSSLLPPERIFLSVANNHAADFDYWQFEFTNKVLREKGFQVFGSREQPSVLIDGWLNLVGATEWTNQPHGYLSFLEHAERHLRPDGFNLLYPHWGYEMECYPRPDWIQRAKSLIESFDAIVGHHSHLPGPVTTYEDSQGRNKLVAYSLGDATTGLKLGRYQHGMVLDLDICRTTHQVTAGRWQFVRTHIRGHEARVELHARCPLFPGLNWAVEQGLGVSPPMPDRLASNAPAKSAAQWSSK</sequence>
<feature type="transmembrane region" description="Helical" evidence="3">
    <location>
        <begin position="35"/>
        <end position="56"/>
    </location>
</feature>
<feature type="transmembrane region" description="Helical" evidence="3">
    <location>
        <begin position="95"/>
        <end position="120"/>
    </location>
</feature>
<evidence type="ECO:0000256" key="2">
    <source>
        <dbReference type="SAM" id="MobiDB-lite"/>
    </source>
</evidence>
<feature type="transmembrane region" description="Helical" evidence="3">
    <location>
        <begin position="126"/>
        <end position="148"/>
    </location>
</feature>
<dbReference type="SUPFAM" id="SSF56300">
    <property type="entry name" value="Metallo-dependent phosphatases"/>
    <property type="match status" value="1"/>
</dbReference>
<dbReference type="EMBL" id="WIRE01000001">
    <property type="protein sequence ID" value="MQX53429.1"/>
    <property type="molecule type" value="Genomic_DNA"/>
</dbReference>
<dbReference type="PANTHER" id="PTHR33393">
    <property type="entry name" value="POLYGLUTAMINE SYNTHESIS ACCESSORY PROTEIN RV0574C-RELATED"/>
    <property type="match status" value="1"/>
</dbReference>
<dbReference type="InterPro" id="IPR029052">
    <property type="entry name" value="Metallo-depent_PP-like"/>
</dbReference>
<dbReference type="RefSeq" id="WP_153500760.1">
    <property type="nucleotide sequence ID" value="NZ_WIRE01000001.1"/>
</dbReference>
<keyword evidence="3" id="KW-1133">Transmembrane helix</keyword>
<evidence type="ECO:0000256" key="3">
    <source>
        <dbReference type="SAM" id="Phobius"/>
    </source>
</evidence>
<feature type="region of interest" description="Disordered" evidence="2">
    <location>
        <begin position="1"/>
        <end position="23"/>
    </location>
</feature>
<keyword evidence="3" id="KW-0472">Membrane</keyword>
<evidence type="ECO:0000313" key="6">
    <source>
        <dbReference type="Proteomes" id="UP000469421"/>
    </source>
</evidence>
<dbReference type="PANTHER" id="PTHR33393:SF11">
    <property type="entry name" value="POLYGLUTAMINE SYNTHESIS ACCESSORY PROTEIN RV0574C-RELATED"/>
    <property type="match status" value="1"/>
</dbReference>
<keyword evidence="3" id="KW-0812">Transmembrane</keyword>
<feature type="region of interest" description="Disordered" evidence="2">
    <location>
        <begin position="500"/>
        <end position="519"/>
    </location>
</feature>
<dbReference type="InterPro" id="IPR052169">
    <property type="entry name" value="CW_Biosynth-Accessory"/>
</dbReference>